<dbReference type="PANTHER" id="PTHR12847">
    <property type="entry name" value="ATP-BINDING CASSETTE ABC TRANSPORTER-RELATED"/>
    <property type="match status" value="1"/>
</dbReference>
<evidence type="ECO:0000256" key="1">
    <source>
        <dbReference type="SAM" id="MobiDB-lite"/>
    </source>
</evidence>
<dbReference type="PANTHER" id="PTHR12847:SF9">
    <property type="entry name" value="NECAP-LIKE PROTEIN CG9132"/>
    <property type="match status" value="1"/>
</dbReference>
<sequence>MDEFANDEIESILYIAREISGKLYKIPPLKANEGHRAQDWGALDEPIWKGRLRIVEKADAVTMRFEDVSTGTRTPAASRSVLSDLQANVRRYFLSARGVLRPVLLVFANAPYDPLKPCVDSVLDSSRYFVVRVEDKGRKAYIGMGFAERTDSFDFNVALQDYTKRFKARLNPPSPTAEDSLSPHVPAGPKKDYSLKEGQTFSISIPGRNKTETTSAGGLLGGDLLGSGATKTAAAGGGGGGFPLLPPPPSAPKRR</sequence>
<feature type="domain" description="NECAP PHear" evidence="2">
    <location>
        <begin position="106"/>
        <end position="205"/>
    </location>
</feature>
<protein>
    <recommendedName>
        <fullName evidence="2">NECAP PHear domain-containing protein</fullName>
    </recommendedName>
</protein>
<name>A0A4Y9ZF92_9AGAM</name>
<dbReference type="InterPro" id="IPR012466">
    <property type="entry name" value="NECAP_PHear"/>
</dbReference>
<evidence type="ECO:0000313" key="3">
    <source>
        <dbReference type="EMBL" id="TFY73446.1"/>
    </source>
</evidence>
<dbReference type="OrthoDB" id="10265489at2759"/>
<evidence type="ECO:0000259" key="2">
    <source>
        <dbReference type="Pfam" id="PF07933"/>
    </source>
</evidence>
<feature type="compositionally biased region" description="Pro residues" evidence="1">
    <location>
        <begin position="244"/>
        <end position="255"/>
    </location>
</feature>
<feature type="region of interest" description="Disordered" evidence="1">
    <location>
        <begin position="168"/>
        <end position="255"/>
    </location>
</feature>
<dbReference type="Gene3D" id="2.30.29.30">
    <property type="entry name" value="Pleckstrin-homology domain (PH domain)/Phosphotyrosine-binding domain (PTB)"/>
    <property type="match status" value="1"/>
</dbReference>
<accession>A0A4Y9ZF92</accession>
<feature type="domain" description="NECAP PHear" evidence="2">
    <location>
        <begin position="9"/>
        <end position="73"/>
    </location>
</feature>
<dbReference type="STRING" id="135208.A0A4Y9ZF92"/>
<dbReference type="SUPFAM" id="SSF50729">
    <property type="entry name" value="PH domain-like"/>
    <property type="match status" value="2"/>
</dbReference>
<keyword evidence="4" id="KW-1185">Reference proteome</keyword>
<dbReference type="CDD" id="cd13228">
    <property type="entry name" value="PHear_NECAP"/>
    <property type="match status" value="1"/>
</dbReference>
<reference evidence="3 4" key="1">
    <citation type="submission" date="2019-02" db="EMBL/GenBank/DDBJ databases">
        <title>Genome sequencing of the rare red list fungi Hericium alpestre (H. flagellum).</title>
        <authorList>
            <person name="Buettner E."/>
            <person name="Kellner H."/>
        </authorList>
    </citation>
    <scope>NUCLEOTIDE SEQUENCE [LARGE SCALE GENOMIC DNA]</scope>
    <source>
        <strain evidence="3 4">DSM 108284</strain>
    </source>
</reference>
<dbReference type="GO" id="GO:0006897">
    <property type="term" value="P:endocytosis"/>
    <property type="evidence" value="ECO:0007669"/>
    <property type="project" value="InterPro"/>
</dbReference>
<comment type="caution">
    <text evidence="3">The sequence shown here is derived from an EMBL/GenBank/DDBJ whole genome shotgun (WGS) entry which is preliminary data.</text>
</comment>
<dbReference type="Proteomes" id="UP000298061">
    <property type="component" value="Unassembled WGS sequence"/>
</dbReference>
<dbReference type="InterPro" id="IPR011993">
    <property type="entry name" value="PH-like_dom_sf"/>
</dbReference>
<dbReference type="AlphaFoldDB" id="A0A4Y9ZF92"/>
<dbReference type="GO" id="GO:0030125">
    <property type="term" value="C:clathrin vesicle coat"/>
    <property type="evidence" value="ECO:0007669"/>
    <property type="project" value="TreeGrafter"/>
</dbReference>
<dbReference type="Pfam" id="PF07933">
    <property type="entry name" value="DUF1681"/>
    <property type="match status" value="2"/>
</dbReference>
<organism evidence="3 4">
    <name type="scientific">Hericium alpestre</name>
    <dbReference type="NCBI Taxonomy" id="135208"/>
    <lineage>
        <taxon>Eukaryota</taxon>
        <taxon>Fungi</taxon>
        <taxon>Dikarya</taxon>
        <taxon>Basidiomycota</taxon>
        <taxon>Agaricomycotina</taxon>
        <taxon>Agaricomycetes</taxon>
        <taxon>Russulales</taxon>
        <taxon>Hericiaceae</taxon>
        <taxon>Hericium</taxon>
    </lineage>
</organism>
<gene>
    <name evidence="3" type="ORF">EWM64_g10565</name>
</gene>
<dbReference type="EMBL" id="SFCI01002847">
    <property type="protein sequence ID" value="TFY73446.1"/>
    <property type="molecule type" value="Genomic_DNA"/>
</dbReference>
<evidence type="ECO:0000313" key="4">
    <source>
        <dbReference type="Proteomes" id="UP000298061"/>
    </source>
</evidence>
<proteinExistence type="predicted"/>